<name>A0ABS9BPW8_9BACT</name>
<evidence type="ECO:0000256" key="4">
    <source>
        <dbReference type="ARBA" id="ARBA00023136"/>
    </source>
</evidence>
<feature type="transmembrane region" description="Helical" evidence="5">
    <location>
        <begin position="52"/>
        <end position="78"/>
    </location>
</feature>
<evidence type="ECO:0000259" key="6">
    <source>
        <dbReference type="Pfam" id="PF00924"/>
    </source>
</evidence>
<comment type="subcellular location">
    <subcellularLocation>
        <location evidence="1">Membrane</location>
    </subcellularLocation>
</comment>
<dbReference type="Gene3D" id="2.30.30.60">
    <property type="match status" value="1"/>
</dbReference>
<gene>
    <name evidence="7" type="ORF">L0U89_00900</name>
</gene>
<feature type="domain" description="Mechanosensitive ion channel MscS" evidence="6">
    <location>
        <begin position="138"/>
        <end position="203"/>
    </location>
</feature>
<dbReference type="InterPro" id="IPR010920">
    <property type="entry name" value="LSM_dom_sf"/>
</dbReference>
<keyword evidence="8" id="KW-1185">Reference proteome</keyword>
<evidence type="ECO:0000256" key="2">
    <source>
        <dbReference type="ARBA" id="ARBA00022692"/>
    </source>
</evidence>
<feature type="transmembrane region" description="Helical" evidence="5">
    <location>
        <begin position="20"/>
        <end position="40"/>
    </location>
</feature>
<dbReference type="PANTHER" id="PTHR30221">
    <property type="entry name" value="SMALL-CONDUCTANCE MECHANOSENSITIVE CHANNEL"/>
    <property type="match status" value="1"/>
</dbReference>
<dbReference type="EMBL" id="JAKEVZ010000001">
    <property type="protein sequence ID" value="MCF1749611.1"/>
    <property type="molecule type" value="Genomic_DNA"/>
</dbReference>
<keyword evidence="3 5" id="KW-1133">Transmembrane helix</keyword>
<keyword evidence="4 5" id="KW-0472">Membrane</keyword>
<evidence type="ECO:0000256" key="3">
    <source>
        <dbReference type="ARBA" id="ARBA00022989"/>
    </source>
</evidence>
<reference evidence="7 8" key="1">
    <citation type="submission" date="2022-01" db="EMBL/GenBank/DDBJ databases">
        <title>Mariniradius saccharolyticus sp. nov., isolated from sediment of a river.</title>
        <authorList>
            <person name="Liu H."/>
        </authorList>
    </citation>
    <scope>NUCLEOTIDE SEQUENCE [LARGE SCALE GENOMIC DNA]</scope>
    <source>
        <strain evidence="7 8">RY-2</strain>
    </source>
</reference>
<evidence type="ECO:0000256" key="1">
    <source>
        <dbReference type="ARBA" id="ARBA00004370"/>
    </source>
</evidence>
<dbReference type="InterPro" id="IPR023408">
    <property type="entry name" value="MscS_beta-dom_sf"/>
</dbReference>
<dbReference type="PANTHER" id="PTHR30221:SF1">
    <property type="entry name" value="SMALL-CONDUCTANCE MECHANOSENSITIVE CHANNEL"/>
    <property type="match status" value="1"/>
</dbReference>
<evidence type="ECO:0000313" key="8">
    <source>
        <dbReference type="Proteomes" id="UP001201449"/>
    </source>
</evidence>
<evidence type="ECO:0000256" key="5">
    <source>
        <dbReference type="SAM" id="Phobius"/>
    </source>
</evidence>
<feature type="transmembrane region" description="Helical" evidence="5">
    <location>
        <begin position="120"/>
        <end position="140"/>
    </location>
</feature>
<dbReference type="Proteomes" id="UP001201449">
    <property type="component" value="Unassembled WGS sequence"/>
</dbReference>
<comment type="caution">
    <text evidence="7">The sequence shown here is derived from an EMBL/GenBank/DDBJ whole genome shotgun (WGS) entry which is preliminary data.</text>
</comment>
<dbReference type="SUPFAM" id="SSF50182">
    <property type="entry name" value="Sm-like ribonucleoproteins"/>
    <property type="match status" value="1"/>
</dbReference>
<dbReference type="RefSeq" id="WP_234859795.1">
    <property type="nucleotide sequence ID" value="NZ_JAKEVZ010000001.1"/>
</dbReference>
<sequence>MQISSSPFQLIESRKKRNFVIKLILYLTLLVAARSIPAYQELLDKFTGISSLHGAILFLLGGNILISLARISVVRFYMRKAKDERTHGNFLLGIAWISNILNSVIILISIMLAFDIQPLEFLTGLTIVAAAIAILTKDYFTNVINGLILMFTDQFSLGDTIKIGDQTGIIDDITLLNVVIKKDDGQRHIVPNNLILNTQVTNLGQLDHKNIEFVMDITHDKKLEVERLQELLEKRFEQAIKDGKILTIKPKLMEIQKDFSKIKVTLEVPMDQDPSVESQLQEFLLKLSHGGY</sequence>
<dbReference type="InterPro" id="IPR006685">
    <property type="entry name" value="MscS_channel_2nd"/>
</dbReference>
<dbReference type="Pfam" id="PF00924">
    <property type="entry name" value="MS_channel_2nd"/>
    <property type="match status" value="1"/>
</dbReference>
<accession>A0ABS9BPW8</accession>
<protein>
    <submittedName>
        <fullName evidence="7">Mechanosensitive ion channel family protein</fullName>
    </submittedName>
</protein>
<feature type="transmembrane region" description="Helical" evidence="5">
    <location>
        <begin position="90"/>
        <end position="114"/>
    </location>
</feature>
<dbReference type="InterPro" id="IPR045275">
    <property type="entry name" value="MscS_archaea/bacteria_type"/>
</dbReference>
<keyword evidence="2 5" id="KW-0812">Transmembrane</keyword>
<organism evidence="7 8">
    <name type="scientific">Mariniradius sediminis</name>
    <dbReference type="NCBI Taxonomy" id="2909237"/>
    <lineage>
        <taxon>Bacteria</taxon>
        <taxon>Pseudomonadati</taxon>
        <taxon>Bacteroidota</taxon>
        <taxon>Cytophagia</taxon>
        <taxon>Cytophagales</taxon>
        <taxon>Cyclobacteriaceae</taxon>
        <taxon>Mariniradius</taxon>
    </lineage>
</organism>
<evidence type="ECO:0000313" key="7">
    <source>
        <dbReference type="EMBL" id="MCF1749611.1"/>
    </source>
</evidence>
<proteinExistence type="predicted"/>